<dbReference type="RefSeq" id="WP_062483591.1">
    <property type="nucleotide sequence ID" value="NZ_LN885086.1"/>
</dbReference>
<accession>A0A0S4KRW1</accession>
<dbReference type="InterPro" id="IPR018841">
    <property type="entry name" value="DUF2442"/>
</dbReference>
<dbReference type="KEGG" id="nio:NITINOP_0927"/>
<dbReference type="EMBL" id="LN885086">
    <property type="protein sequence ID" value="CUQ65902.1"/>
    <property type="molecule type" value="Genomic_DNA"/>
</dbReference>
<dbReference type="OrthoDB" id="162796at2"/>
<name>A0A0S4KRW1_9BACT</name>
<proteinExistence type="predicted"/>
<dbReference type="Pfam" id="PF10387">
    <property type="entry name" value="DUF2442"/>
    <property type="match status" value="1"/>
</dbReference>
<dbReference type="InterPro" id="IPR036782">
    <property type="entry name" value="NE0471-like_N"/>
</dbReference>
<keyword evidence="2" id="KW-1185">Reference proteome</keyword>
<evidence type="ECO:0000313" key="2">
    <source>
        <dbReference type="Proteomes" id="UP000066284"/>
    </source>
</evidence>
<dbReference type="Gene3D" id="3.30.2020.10">
    <property type="entry name" value="NE0471-like N-terminal domain"/>
    <property type="match status" value="1"/>
</dbReference>
<evidence type="ECO:0000313" key="1">
    <source>
        <dbReference type="EMBL" id="CUQ65902.1"/>
    </source>
</evidence>
<dbReference type="Proteomes" id="UP000066284">
    <property type="component" value="Chromosome 1"/>
</dbReference>
<dbReference type="AlphaFoldDB" id="A0A0S4KRW1"/>
<reference evidence="2" key="1">
    <citation type="submission" date="2015-09" db="EMBL/GenBank/DDBJ databases">
        <authorList>
            <person name="Daims H."/>
        </authorList>
    </citation>
    <scope>NUCLEOTIDE SEQUENCE [LARGE SCALE GENOMIC DNA]</scope>
</reference>
<dbReference type="SUPFAM" id="SSF143880">
    <property type="entry name" value="NE0471 N-terminal domain-like"/>
    <property type="match status" value="1"/>
</dbReference>
<protein>
    <recommendedName>
        <fullName evidence="3">DUF2442 domain-containing protein</fullName>
    </recommendedName>
</protein>
<organism evidence="1 2">
    <name type="scientific">Candidatus Nitrospira inopinata</name>
    <dbReference type="NCBI Taxonomy" id="1715989"/>
    <lineage>
        <taxon>Bacteria</taxon>
        <taxon>Pseudomonadati</taxon>
        <taxon>Nitrospirota</taxon>
        <taxon>Nitrospiria</taxon>
        <taxon>Nitrospirales</taxon>
        <taxon>Nitrospiraceae</taxon>
        <taxon>Nitrospira</taxon>
    </lineage>
</organism>
<sequence>MPQNATVRAFEVVEPYTLRVQFTDNTEQVIYLKPVLVGELYGPLLDLQLFNQVTIDPEVKTLVWPNGADCDPATLHDWPQHKKAFAALARE</sequence>
<gene>
    <name evidence="1" type="ORF">NITINOP_0927</name>
</gene>
<dbReference type="STRING" id="1715989.NITINOP_0927"/>
<evidence type="ECO:0008006" key="3">
    <source>
        <dbReference type="Google" id="ProtNLM"/>
    </source>
</evidence>